<evidence type="ECO:0000313" key="3">
    <source>
        <dbReference type="EnsemblPlants" id="Pp3c21_4531V3.1"/>
    </source>
</evidence>
<keyword evidence="1" id="KW-0732">Signal</keyword>
<dbReference type="Proteomes" id="UP000006727">
    <property type="component" value="Chromosome 21"/>
</dbReference>
<protein>
    <submittedName>
        <fullName evidence="2 3">Uncharacterized protein</fullName>
    </submittedName>
</protein>
<gene>
    <name evidence="2" type="ORF">PHYPA_025717</name>
</gene>
<name>A0A2K1IQP3_PHYPA</name>
<reference evidence="2 4" key="2">
    <citation type="journal article" date="2018" name="Plant J.">
        <title>The Physcomitrella patens chromosome-scale assembly reveals moss genome structure and evolution.</title>
        <authorList>
            <person name="Lang D."/>
            <person name="Ullrich K.K."/>
            <person name="Murat F."/>
            <person name="Fuchs J."/>
            <person name="Jenkins J."/>
            <person name="Haas F.B."/>
            <person name="Piednoel M."/>
            <person name="Gundlach H."/>
            <person name="Van Bel M."/>
            <person name="Meyberg R."/>
            <person name="Vives C."/>
            <person name="Morata J."/>
            <person name="Symeonidi A."/>
            <person name="Hiss M."/>
            <person name="Muchero W."/>
            <person name="Kamisugi Y."/>
            <person name="Saleh O."/>
            <person name="Blanc G."/>
            <person name="Decker E.L."/>
            <person name="van Gessel N."/>
            <person name="Grimwood J."/>
            <person name="Hayes R.D."/>
            <person name="Graham S.W."/>
            <person name="Gunter L.E."/>
            <person name="McDaniel S.F."/>
            <person name="Hoernstein S.N.W."/>
            <person name="Larsson A."/>
            <person name="Li F.W."/>
            <person name="Perroud P.F."/>
            <person name="Phillips J."/>
            <person name="Ranjan P."/>
            <person name="Rokshar D.S."/>
            <person name="Rothfels C.J."/>
            <person name="Schneider L."/>
            <person name="Shu S."/>
            <person name="Stevenson D.W."/>
            <person name="Thummler F."/>
            <person name="Tillich M."/>
            <person name="Villarreal Aguilar J.C."/>
            <person name="Widiez T."/>
            <person name="Wong G.K."/>
            <person name="Wymore A."/>
            <person name="Zhang Y."/>
            <person name="Zimmer A.D."/>
            <person name="Quatrano R.S."/>
            <person name="Mayer K.F.X."/>
            <person name="Goodstein D."/>
            <person name="Casacuberta J.M."/>
            <person name="Vandepoele K."/>
            <person name="Reski R."/>
            <person name="Cuming A.C."/>
            <person name="Tuskan G.A."/>
            <person name="Maumus F."/>
            <person name="Salse J."/>
            <person name="Schmutz J."/>
            <person name="Rensing S.A."/>
        </authorList>
    </citation>
    <scope>NUCLEOTIDE SEQUENCE [LARGE SCALE GENOMIC DNA]</scope>
    <source>
        <strain evidence="3 4">cv. Gransden 2004</strain>
    </source>
</reference>
<evidence type="ECO:0000313" key="4">
    <source>
        <dbReference type="Proteomes" id="UP000006727"/>
    </source>
</evidence>
<sequence>MVPQLLSAYSSPLIVLLRMVINVEVVTAFEFLERRVYTIQVLQRWRYQRLALFQCSRFGSCDQL</sequence>
<dbReference type="EnsemblPlants" id="Pp3c21_4531V3.1">
    <property type="protein sequence ID" value="Pp3c21_4531V3.1"/>
    <property type="gene ID" value="Pp3c21_4531"/>
</dbReference>
<organism evidence="2">
    <name type="scientific">Physcomitrium patens</name>
    <name type="common">Spreading-leaved earth moss</name>
    <name type="synonym">Physcomitrella patens</name>
    <dbReference type="NCBI Taxonomy" id="3218"/>
    <lineage>
        <taxon>Eukaryota</taxon>
        <taxon>Viridiplantae</taxon>
        <taxon>Streptophyta</taxon>
        <taxon>Embryophyta</taxon>
        <taxon>Bryophyta</taxon>
        <taxon>Bryophytina</taxon>
        <taxon>Bryopsida</taxon>
        <taxon>Funariidae</taxon>
        <taxon>Funariales</taxon>
        <taxon>Funariaceae</taxon>
        <taxon>Physcomitrium</taxon>
    </lineage>
</organism>
<dbReference type="Gramene" id="Pp3c21_4531V3.1">
    <property type="protein sequence ID" value="Pp3c21_4531V3.1"/>
    <property type="gene ID" value="Pp3c21_4531"/>
</dbReference>
<proteinExistence type="predicted"/>
<reference evidence="2 4" key="1">
    <citation type="journal article" date="2008" name="Science">
        <title>The Physcomitrella genome reveals evolutionary insights into the conquest of land by plants.</title>
        <authorList>
            <person name="Rensing S."/>
            <person name="Lang D."/>
            <person name="Zimmer A."/>
            <person name="Terry A."/>
            <person name="Salamov A."/>
            <person name="Shapiro H."/>
            <person name="Nishiyama T."/>
            <person name="Perroud P.-F."/>
            <person name="Lindquist E."/>
            <person name="Kamisugi Y."/>
            <person name="Tanahashi T."/>
            <person name="Sakakibara K."/>
            <person name="Fujita T."/>
            <person name="Oishi K."/>
            <person name="Shin-I T."/>
            <person name="Kuroki Y."/>
            <person name="Toyoda A."/>
            <person name="Suzuki Y."/>
            <person name="Hashimoto A."/>
            <person name="Yamaguchi K."/>
            <person name="Sugano A."/>
            <person name="Kohara Y."/>
            <person name="Fujiyama A."/>
            <person name="Anterola A."/>
            <person name="Aoki S."/>
            <person name="Ashton N."/>
            <person name="Barbazuk W.B."/>
            <person name="Barker E."/>
            <person name="Bennetzen J."/>
            <person name="Bezanilla M."/>
            <person name="Blankenship R."/>
            <person name="Cho S.H."/>
            <person name="Dutcher S."/>
            <person name="Estelle M."/>
            <person name="Fawcett J.A."/>
            <person name="Gundlach H."/>
            <person name="Hanada K."/>
            <person name="Heyl A."/>
            <person name="Hicks K.A."/>
            <person name="Hugh J."/>
            <person name="Lohr M."/>
            <person name="Mayer K."/>
            <person name="Melkozernov A."/>
            <person name="Murata T."/>
            <person name="Nelson D."/>
            <person name="Pils B."/>
            <person name="Prigge M."/>
            <person name="Reiss B."/>
            <person name="Renner T."/>
            <person name="Rombauts S."/>
            <person name="Rushton P."/>
            <person name="Sanderfoot A."/>
            <person name="Schween G."/>
            <person name="Shiu S.-H."/>
            <person name="Stueber K."/>
            <person name="Theodoulou F.L."/>
            <person name="Tu H."/>
            <person name="Van de Peer Y."/>
            <person name="Verrier P.J."/>
            <person name="Waters E."/>
            <person name="Wood A."/>
            <person name="Yang L."/>
            <person name="Cove D."/>
            <person name="Cuming A."/>
            <person name="Hasebe M."/>
            <person name="Lucas S."/>
            <person name="Mishler D.B."/>
            <person name="Reski R."/>
            <person name="Grigoriev I."/>
            <person name="Quatrano R.S."/>
            <person name="Boore J.L."/>
        </authorList>
    </citation>
    <scope>NUCLEOTIDE SEQUENCE [LARGE SCALE GENOMIC DNA]</scope>
    <source>
        <strain evidence="3 4">cv. Gransden 2004</strain>
    </source>
</reference>
<feature type="signal peptide" evidence="1">
    <location>
        <begin position="1"/>
        <end position="28"/>
    </location>
</feature>
<evidence type="ECO:0000256" key="1">
    <source>
        <dbReference type="SAM" id="SignalP"/>
    </source>
</evidence>
<dbReference type="EMBL" id="ABEU02000021">
    <property type="protein sequence ID" value="PNR31596.1"/>
    <property type="molecule type" value="Genomic_DNA"/>
</dbReference>
<feature type="chain" id="PRO_5036042754" evidence="1">
    <location>
        <begin position="29"/>
        <end position="64"/>
    </location>
</feature>
<dbReference type="AlphaFoldDB" id="A0A2K1IQP3"/>
<evidence type="ECO:0000313" key="2">
    <source>
        <dbReference type="EMBL" id="PNR31596.1"/>
    </source>
</evidence>
<reference evidence="3" key="3">
    <citation type="submission" date="2020-12" db="UniProtKB">
        <authorList>
            <consortium name="EnsemblPlants"/>
        </authorList>
    </citation>
    <scope>IDENTIFICATION</scope>
</reference>
<keyword evidence="4" id="KW-1185">Reference proteome</keyword>
<accession>A0A2K1IQP3</accession>
<dbReference type="InParanoid" id="A0A2K1IQP3"/>